<keyword evidence="3" id="KW-1185">Reference proteome</keyword>
<reference evidence="2 3" key="1">
    <citation type="submission" date="2006-10" db="EMBL/GenBank/DDBJ databases">
        <title>Complete sequence of chromosome of Pelobacter propionicus DSM 2379.</title>
        <authorList>
            <consortium name="US DOE Joint Genome Institute"/>
            <person name="Copeland A."/>
            <person name="Lucas S."/>
            <person name="Lapidus A."/>
            <person name="Barry K."/>
            <person name="Detter J.C."/>
            <person name="Glavina del Rio T."/>
            <person name="Hammon N."/>
            <person name="Israni S."/>
            <person name="Dalin E."/>
            <person name="Tice H."/>
            <person name="Pitluck S."/>
            <person name="Saunders E."/>
            <person name="Brettin T."/>
            <person name="Bruce D."/>
            <person name="Han C."/>
            <person name="Tapia R."/>
            <person name="Schmutz J."/>
            <person name="Larimer F."/>
            <person name="Land M."/>
            <person name="Hauser L."/>
            <person name="Kyrpides N."/>
            <person name="Kim E."/>
            <person name="Lovley D."/>
            <person name="Richardson P."/>
        </authorList>
    </citation>
    <scope>NUCLEOTIDE SEQUENCE [LARGE SCALE GENOMIC DNA]</scope>
    <source>
        <strain evidence="3">DSM 2379 / NBRC 103807 / OttBd1</strain>
    </source>
</reference>
<dbReference type="KEGG" id="ppd:Ppro_3358"/>
<dbReference type="Proteomes" id="UP000006732">
    <property type="component" value="Chromosome"/>
</dbReference>
<dbReference type="EMBL" id="CP000482">
    <property type="protein sequence ID" value="ABL00951.1"/>
    <property type="molecule type" value="Genomic_DNA"/>
</dbReference>
<protein>
    <submittedName>
        <fullName evidence="2">Uncharacterized protein</fullName>
    </submittedName>
</protein>
<proteinExistence type="predicted"/>
<evidence type="ECO:0000256" key="1">
    <source>
        <dbReference type="SAM" id="MobiDB-lite"/>
    </source>
</evidence>
<gene>
    <name evidence="2" type="ordered locus">Ppro_3358</name>
</gene>
<organism evidence="2 3">
    <name type="scientific">Pelobacter propionicus (strain DSM 2379 / NBRC 103807 / OttBd1)</name>
    <dbReference type="NCBI Taxonomy" id="338966"/>
    <lineage>
        <taxon>Bacteria</taxon>
        <taxon>Pseudomonadati</taxon>
        <taxon>Thermodesulfobacteriota</taxon>
        <taxon>Desulfuromonadia</taxon>
        <taxon>Desulfuromonadales</taxon>
        <taxon>Desulfuromonadaceae</taxon>
        <taxon>Pelobacter</taxon>
    </lineage>
</organism>
<sequence>MRGWLRGSGGRGGFLFLNKSAGSDADGNDAQDEDAKNPVSRAETKHEQTPLESYARSQVFPQQRKTAAIRPQLCRGAETPRQCALFS</sequence>
<name>A1AUD0_PELPD</name>
<evidence type="ECO:0000313" key="2">
    <source>
        <dbReference type="EMBL" id="ABL00951.1"/>
    </source>
</evidence>
<dbReference type="HOGENOM" id="CLU_2480595_0_0_7"/>
<evidence type="ECO:0000313" key="3">
    <source>
        <dbReference type="Proteomes" id="UP000006732"/>
    </source>
</evidence>
<dbReference type="AlphaFoldDB" id="A1AUD0"/>
<feature type="region of interest" description="Disordered" evidence="1">
    <location>
        <begin position="1"/>
        <end position="63"/>
    </location>
</feature>
<feature type="compositionally biased region" description="Gly residues" evidence="1">
    <location>
        <begin position="1"/>
        <end position="13"/>
    </location>
</feature>
<accession>A1AUD0</accession>